<name>A0ABZ1CCX6_9BACT</name>
<protein>
    <recommendedName>
        <fullName evidence="4">Flagellar hook-length control protein-like C-terminal domain-containing protein</fullName>
    </recommendedName>
</protein>
<organism evidence="2 3">
    <name type="scientific">Actomonas aquatica</name>
    <dbReference type="NCBI Taxonomy" id="2866162"/>
    <lineage>
        <taxon>Bacteria</taxon>
        <taxon>Pseudomonadati</taxon>
        <taxon>Verrucomicrobiota</taxon>
        <taxon>Opitutia</taxon>
        <taxon>Opitutales</taxon>
        <taxon>Opitutaceae</taxon>
        <taxon>Actomonas</taxon>
    </lineage>
</organism>
<evidence type="ECO:0000256" key="1">
    <source>
        <dbReference type="SAM" id="MobiDB-lite"/>
    </source>
</evidence>
<dbReference type="RefSeq" id="WP_221029905.1">
    <property type="nucleotide sequence ID" value="NZ_CP139781.1"/>
</dbReference>
<evidence type="ECO:0000313" key="2">
    <source>
        <dbReference type="EMBL" id="WRQ89404.1"/>
    </source>
</evidence>
<evidence type="ECO:0008006" key="4">
    <source>
        <dbReference type="Google" id="ProtNLM"/>
    </source>
</evidence>
<gene>
    <name evidence="2" type="ORF">K1X11_008280</name>
</gene>
<reference evidence="2 3" key="2">
    <citation type="submission" date="2023-12" db="EMBL/GenBank/DDBJ databases">
        <title>Description of an unclassified Opitutus bacterium of Verrucomicrobiota.</title>
        <authorList>
            <person name="Zhang D.-F."/>
        </authorList>
    </citation>
    <scope>NUCLEOTIDE SEQUENCE [LARGE SCALE GENOMIC DNA]</scope>
    <source>
        <strain evidence="2 3">WL0086</strain>
    </source>
</reference>
<feature type="region of interest" description="Disordered" evidence="1">
    <location>
        <begin position="121"/>
        <end position="157"/>
    </location>
</feature>
<sequence length="157" mass="16862">MPITWIPLTVAQLDTAKAAALVDALQTAALADGQADPLPEIIGNVVARIRMEIAAGGRTVLAADTTTIPPSLKSLGLRMVLREGQSRLNVGGALELSDQEKEEWRQDVRLLERIAKGEITVESSDAPEATPTVQSKTTTPLITARDRQWTRANQDGV</sequence>
<evidence type="ECO:0000313" key="3">
    <source>
        <dbReference type="Proteomes" id="UP000738431"/>
    </source>
</evidence>
<dbReference type="EMBL" id="CP139781">
    <property type="protein sequence ID" value="WRQ89404.1"/>
    <property type="molecule type" value="Genomic_DNA"/>
</dbReference>
<keyword evidence="3" id="KW-1185">Reference proteome</keyword>
<reference evidence="2 3" key="1">
    <citation type="submission" date="2021-08" db="EMBL/GenBank/DDBJ databases">
        <authorList>
            <person name="Zhang D."/>
            <person name="Zhang A."/>
            <person name="Wang L."/>
        </authorList>
    </citation>
    <scope>NUCLEOTIDE SEQUENCE [LARGE SCALE GENOMIC DNA]</scope>
    <source>
        <strain evidence="2 3">WL0086</strain>
    </source>
</reference>
<accession>A0ABZ1CCX6</accession>
<proteinExistence type="predicted"/>
<dbReference type="Proteomes" id="UP000738431">
    <property type="component" value="Chromosome"/>
</dbReference>
<feature type="compositionally biased region" description="Polar residues" evidence="1">
    <location>
        <begin position="131"/>
        <end position="141"/>
    </location>
</feature>